<protein>
    <submittedName>
        <fullName evidence="3">AGAP011522-PA-like protein</fullName>
    </submittedName>
</protein>
<keyword evidence="5" id="KW-1185">Reference proteome</keyword>
<dbReference type="InterPro" id="IPR029274">
    <property type="entry name" value="DUF4615"/>
</dbReference>
<reference evidence="3 5" key="1">
    <citation type="journal article" date="2014" name="BMC Genomics">
        <title>Genome sequence of Anopheles sinensis provides insight into genetics basis of mosquito competence for malaria parasites.</title>
        <authorList>
            <person name="Zhou D."/>
            <person name="Zhang D."/>
            <person name="Ding G."/>
            <person name="Shi L."/>
            <person name="Hou Q."/>
            <person name="Ye Y."/>
            <person name="Xu Y."/>
            <person name="Zhou H."/>
            <person name="Xiong C."/>
            <person name="Li S."/>
            <person name="Yu J."/>
            <person name="Hong S."/>
            <person name="Yu X."/>
            <person name="Zou P."/>
            <person name="Chen C."/>
            <person name="Chang X."/>
            <person name="Wang W."/>
            <person name="Lv Y."/>
            <person name="Sun Y."/>
            <person name="Ma L."/>
            <person name="Shen B."/>
            <person name="Zhu C."/>
        </authorList>
    </citation>
    <scope>NUCLEOTIDE SEQUENCE [LARGE SCALE GENOMIC DNA]</scope>
</reference>
<evidence type="ECO:0000313" key="3">
    <source>
        <dbReference type="EMBL" id="KFB42593.1"/>
    </source>
</evidence>
<feature type="compositionally biased region" description="Basic and acidic residues" evidence="2">
    <location>
        <begin position="169"/>
        <end position="183"/>
    </location>
</feature>
<dbReference type="EMBL" id="ATLV01017875">
    <property type="status" value="NOT_ANNOTATED_CDS"/>
    <property type="molecule type" value="Genomic_DNA"/>
</dbReference>
<accession>A0A084VX99</accession>
<feature type="region of interest" description="Disordered" evidence="2">
    <location>
        <begin position="1"/>
        <end position="48"/>
    </location>
</feature>
<dbReference type="Proteomes" id="UP000030765">
    <property type="component" value="Unassembled WGS sequence"/>
</dbReference>
<dbReference type="EMBL" id="KE525196">
    <property type="protein sequence ID" value="KFB42593.1"/>
    <property type="molecule type" value="Genomic_DNA"/>
</dbReference>
<feature type="compositionally biased region" description="Basic residues" evidence="2">
    <location>
        <begin position="1"/>
        <end position="13"/>
    </location>
</feature>
<evidence type="ECO:0000313" key="5">
    <source>
        <dbReference type="Proteomes" id="UP000030765"/>
    </source>
</evidence>
<dbReference type="AlphaFoldDB" id="A0A084VX99"/>
<reference evidence="4" key="2">
    <citation type="submission" date="2020-05" db="UniProtKB">
        <authorList>
            <consortium name="EnsemblMetazoa"/>
        </authorList>
    </citation>
    <scope>IDENTIFICATION</scope>
</reference>
<dbReference type="STRING" id="74873.A0A084VX99"/>
<evidence type="ECO:0000313" key="4">
    <source>
        <dbReference type="EnsemblMetazoa" id="ASIC010324-PA"/>
    </source>
</evidence>
<organism evidence="3">
    <name type="scientific">Anopheles sinensis</name>
    <name type="common">Mosquito</name>
    <dbReference type="NCBI Taxonomy" id="74873"/>
    <lineage>
        <taxon>Eukaryota</taxon>
        <taxon>Metazoa</taxon>
        <taxon>Ecdysozoa</taxon>
        <taxon>Arthropoda</taxon>
        <taxon>Hexapoda</taxon>
        <taxon>Insecta</taxon>
        <taxon>Pterygota</taxon>
        <taxon>Neoptera</taxon>
        <taxon>Endopterygota</taxon>
        <taxon>Diptera</taxon>
        <taxon>Nematocera</taxon>
        <taxon>Culicoidea</taxon>
        <taxon>Culicidae</taxon>
        <taxon>Anophelinae</taxon>
        <taxon>Anopheles</taxon>
    </lineage>
</organism>
<feature type="region of interest" description="Disordered" evidence="2">
    <location>
        <begin position="158"/>
        <end position="192"/>
    </location>
</feature>
<dbReference type="EnsemblMetazoa" id="ASIC010324-RA">
    <property type="protein sequence ID" value="ASIC010324-PA"/>
    <property type="gene ID" value="ASIC010324"/>
</dbReference>
<name>A0A084VX99_ANOSI</name>
<comment type="similarity">
    <text evidence="1">Belongs to the UPF0488 family.</text>
</comment>
<gene>
    <name evidence="3" type="ORF">ZHAS_00010324</name>
</gene>
<dbReference type="VEuPathDB" id="VectorBase:ASIS014050"/>
<evidence type="ECO:0000256" key="2">
    <source>
        <dbReference type="SAM" id="MobiDB-lite"/>
    </source>
</evidence>
<dbReference type="OMA" id="WCVQQLQ"/>
<dbReference type="VEuPathDB" id="VectorBase:ASIC010324"/>
<dbReference type="OrthoDB" id="20277at2759"/>
<evidence type="ECO:0000256" key="1">
    <source>
        <dbReference type="ARBA" id="ARBA00005707"/>
    </source>
</evidence>
<feature type="compositionally biased region" description="Low complexity" evidence="2">
    <location>
        <begin position="21"/>
        <end position="39"/>
    </location>
</feature>
<dbReference type="PANTHER" id="PTHR13602">
    <property type="entry name" value="UPF0488 PROTEIN C8ORF33"/>
    <property type="match status" value="1"/>
</dbReference>
<dbReference type="PANTHER" id="PTHR13602:SF2">
    <property type="entry name" value="UPF0488 PROTEIN C8ORF33"/>
    <property type="match status" value="1"/>
</dbReference>
<proteinExistence type="inferred from homology"/>
<dbReference type="Pfam" id="PF15393">
    <property type="entry name" value="DUF4615"/>
    <property type="match status" value="1"/>
</dbReference>
<sequence length="209" mass="23404">MAPPKIKLHKSTGKQKFVPRPNSSGSSLPSPNGNAPNAATSDPSSAAEADRQFELELYWCIQQLETSLSLPHVRENNKKIEDTTKLITTLKSASQPIIRKRQIMRTTFGNYRSKIAEEEESLAVNPDSVRFQREKAKSHFVKKSSILNGNKDFRFNFPLANGNGGESEDGTKDTETQETEKETVNAPKHNCKYVPTDNTFRFNFSPATE</sequence>